<reference evidence="2" key="1">
    <citation type="journal article" date="2022" name="bioRxiv">
        <title>Sequencing and chromosome-scale assembly of the giantPleurodeles waltlgenome.</title>
        <authorList>
            <person name="Brown T."/>
            <person name="Elewa A."/>
            <person name="Iarovenko S."/>
            <person name="Subramanian E."/>
            <person name="Araus A.J."/>
            <person name="Petzold A."/>
            <person name="Susuki M."/>
            <person name="Suzuki K.-i.T."/>
            <person name="Hayashi T."/>
            <person name="Toyoda A."/>
            <person name="Oliveira C."/>
            <person name="Osipova E."/>
            <person name="Leigh N.D."/>
            <person name="Simon A."/>
            <person name="Yun M.H."/>
        </authorList>
    </citation>
    <scope>NUCLEOTIDE SEQUENCE</scope>
    <source>
        <strain evidence="2">20211129_DDA</strain>
        <tissue evidence="2">Liver</tissue>
    </source>
</reference>
<dbReference type="Proteomes" id="UP001066276">
    <property type="component" value="Chromosome 11"/>
</dbReference>
<evidence type="ECO:0000313" key="3">
    <source>
        <dbReference type="Proteomes" id="UP001066276"/>
    </source>
</evidence>
<feature type="region of interest" description="Disordered" evidence="1">
    <location>
        <begin position="22"/>
        <end position="119"/>
    </location>
</feature>
<comment type="caution">
    <text evidence="2">The sequence shown here is derived from an EMBL/GenBank/DDBJ whole genome shotgun (WGS) entry which is preliminary data.</text>
</comment>
<accession>A0AAV7LZ79</accession>
<protein>
    <submittedName>
        <fullName evidence="2">Uncharacterized protein</fullName>
    </submittedName>
</protein>
<proteinExistence type="predicted"/>
<gene>
    <name evidence="2" type="ORF">NDU88_006100</name>
</gene>
<organism evidence="2 3">
    <name type="scientific">Pleurodeles waltl</name>
    <name type="common">Iberian ribbed newt</name>
    <dbReference type="NCBI Taxonomy" id="8319"/>
    <lineage>
        <taxon>Eukaryota</taxon>
        <taxon>Metazoa</taxon>
        <taxon>Chordata</taxon>
        <taxon>Craniata</taxon>
        <taxon>Vertebrata</taxon>
        <taxon>Euteleostomi</taxon>
        <taxon>Amphibia</taxon>
        <taxon>Batrachia</taxon>
        <taxon>Caudata</taxon>
        <taxon>Salamandroidea</taxon>
        <taxon>Salamandridae</taxon>
        <taxon>Pleurodelinae</taxon>
        <taxon>Pleurodeles</taxon>
    </lineage>
</organism>
<dbReference type="AlphaFoldDB" id="A0AAV7LZ79"/>
<name>A0AAV7LZ79_PLEWA</name>
<keyword evidence="3" id="KW-1185">Reference proteome</keyword>
<feature type="compositionally biased region" description="Low complexity" evidence="1">
    <location>
        <begin position="43"/>
        <end position="53"/>
    </location>
</feature>
<evidence type="ECO:0000313" key="2">
    <source>
        <dbReference type="EMBL" id="KAJ1092990.1"/>
    </source>
</evidence>
<evidence type="ECO:0000256" key="1">
    <source>
        <dbReference type="SAM" id="MobiDB-lite"/>
    </source>
</evidence>
<sequence>MSPGAEDRAPPATGAAGFLSGFLQVPRSDPTGDGFQSSRDWGPPASIAAPAASHFSGHLRRQPAGNIPECGLAGGPASDPGTSPHLYVKSEEISPGPAPPGGPSKHASPGGQSSSSARQ</sequence>
<dbReference type="EMBL" id="JANPWB010000015">
    <property type="protein sequence ID" value="KAJ1092990.1"/>
    <property type="molecule type" value="Genomic_DNA"/>
</dbReference>